<evidence type="ECO:0000256" key="1">
    <source>
        <dbReference type="ARBA" id="ARBA00001917"/>
    </source>
</evidence>
<dbReference type="PANTHER" id="PTHR43821:SF1">
    <property type="entry name" value="NAD(P)H NITROREDUCTASE YDJA-RELATED"/>
    <property type="match status" value="1"/>
</dbReference>
<dbReference type="PANTHER" id="PTHR43821">
    <property type="entry name" value="NAD(P)H NITROREDUCTASE YDJA-RELATED"/>
    <property type="match status" value="1"/>
</dbReference>
<dbReference type="InterPro" id="IPR000415">
    <property type="entry name" value="Nitroreductase-like"/>
</dbReference>
<reference evidence="11" key="1">
    <citation type="submission" date="2023-08" db="EMBL/GenBank/DDBJ databases">
        <title>Rhodospirillaceae gen. nov., a novel taxon isolated from the Yangtze River Yuezi River estuary sludge.</title>
        <authorList>
            <person name="Ruan L."/>
        </authorList>
    </citation>
    <scope>NUCLEOTIDE SEQUENCE [LARGE SCALE GENOMIC DNA]</scope>
    <source>
        <strain evidence="11">R-7</strain>
    </source>
</reference>
<dbReference type="Gene3D" id="3.40.109.10">
    <property type="entry name" value="NADH Oxidase"/>
    <property type="match status" value="1"/>
</dbReference>
<dbReference type="InterPro" id="IPR052530">
    <property type="entry name" value="NAD(P)H_nitroreductase"/>
</dbReference>
<evidence type="ECO:0000256" key="2">
    <source>
        <dbReference type="ARBA" id="ARBA00007118"/>
    </source>
</evidence>
<accession>A0ABU0YSL8</accession>
<evidence type="ECO:0000256" key="4">
    <source>
        <dbReference type="ARBA" id="ARBA00022643"/>
    </source>
</evidence>
<keyword evidence="7" id="KW-0520">NAD</keyword>
<evidence type="ECO:0000313" key="11">
    <source>
        <dbReference type="Proteomes" id="UP001230156"/>
    </source>
</evidence>
<keyword evidence="5" id="KW-0521">NADP</keyword>
<dbReference type="InterPro" id="IPR026021">
    <property type="entry name" value="YdjA-like"/>
</dbReference>
<dbReference type="RefSeq" id="WP_379957845.1">
    <property type="nucleotide sequence ID" value="NZ_JAUYVI010000005.1"/>
</dbReference>
<proteinExistence type="inferred from homology"/>
<name>A0ABU0YSL8_9PROT</name>
<gene>
    <name evidence="10" type="ORF">Q8A70_18360</name>
</gene>
<dbReference type="InterPro" id="IPR029479">
    <property type="entry name" value="Nitroreductase"/>
</dbReference>
<comment type="similarity">
    <text evidence="2">Belongs to the nitroreductase family.</text>
</comment>
<evidence type="ECO:0000259" key="9">
    <source>
        <dbReference type="Pfam" id="PF00881"/>
    </source>
</evidence>
<keyword evidence="4" id="KW-0288">FMN</keyword>
<keyword evidence="3" id="KW-0285">Flavoprotein</keyword>
<sequence>MPPAPWEGRAMPQFGDRSPEDCDARSACVEGEIDRARIARDVSWLAGRRSVAVKRLGAPGPNSGELEIILRAALAAPDHGALRPWRVVRCSQASRARLADLFVTGKRERHPDSTEVQLEREREKAMRPPVLLALIASPKRGHDKVPVEEQLATAGAAIQSMLIAAHGQGYGAIILSGSRCSDPGVCAALEVGTEETLLGFLSIGSIVEEPKLAPRPKLQDVAFDFDGDRIVPMTEAGG</sequence>
<dbReference type="Pfam" id="PF00881">
    <property type="entry name" value="Nitroreductase"/>
    <property type="match status" value="1"/>
</dbReference>
<dbReference type="EMBL" id="JAUYVI010000005">
    <property type="protein sequence ID" value="MDQ7249658.1"/>
    <property type="molecule type" value="Genomic_DNA"/>
</dbReference>
<dbReference type="CDD" id="cd02135">
    <property type="entry name" value="YdjA-like"/>
    <property type="match status" value="1"/>
</dbReference>
<dbReference type="SUPFAM" id="SSF55469">
    <property type="entry name" value="FMN-dependent nitroreductase-like"/>
    <property type="match status" value="1"/>
</dbReference>
<evidence type="ECO:0000256" key="5">
    <source>
        <dbReference type="ARBA" id="ARBA00022857"/>
    </source>
</evidence>
<evidence type="ECO:0000256" key="6">
    <source>
        <dbReference type="ARBA" id="ARBA00023002"/>
    </source>
</evidence>
<comment type="cofactor">
    <cofactor evidence="1">
        <name>FMN</name>
        <dbReference type="ChEBI" id="CHEBI:58210"/>
    </cofactor>
</comment>
<keyword evidence="11" id="KW-1185">Reference proteome</keyword>
<feature type="region of interest" description="Disordered" evidence="8">
    <location>
        <begin position="1"/>
        <end position="23"/>
    </location>
</feature>
<dbReference type="Proteomes" id="UP001230156">
    <property type="component" value="Unassembled WGS sequence"/>
</dbReference>
<evidence type="ECO:0000256" key="8">
    <source>
        <dbReference type="SAM" id="MobiDB-lite"/>
    </source>
</evidence>
<feature type="domain" description="Nitroreductase" evidence="9">
    <location>
        <begin position="46"/>
        <end position="204"/>
    </location>
</feature>
<evidence type="ECO:0000313" key="10">
    <source>
        <dbReference type="EMBL" id="MDQ7249658.1"/>
    </source>
</evidence>
<protein>
    <submittedName>
        <fullName evidence="10">Nitroreductase</fullName>
    </submittedName>
</protein>
<organism evidence="10 11">
    <name type="scientific">Dongia sedimenti</name>
    <dbReference type="NCBI Taxonomy" id="3064282"/>
    <lineage>
        <taxon>Bacteria</taxon>
        <taxon>Pseudomonadati</taxon>
        <taxon>Pseudomonadota</taxon>
        <taxon>Alphaproteobacteria</taxon>
        <taxon>Rhodospirillales</taxon>
        <taxon>Dongiaceae</taxon>
        <taxon>Dongia</taxon>
    </lineage>
</organism>
<evidence type="ECO:0000256" key="3">
    <source>
        <dbReference type="ARBA" id="ARBA00022630"/>
    </source>
</evidence>
<keyword evidence="6" id="KW-0560">Oxidoreductase</keyword>
<evidence type="ECO:0000256" key="7">
    <source>
        <dbReference type="ARBA" id="ARBA00023027"/>
    </source>
</evidence>
<comment type="caution">
    <text evidence="10">The sequence shown here is derived from an EMBL/GenBank/DDBJ whole genome shotgun (WGS) entry which is preliminary data.</text>
</comment>